<protein>
    <recommendedName>
        <fullName evidence="2">DNA-binding transcriptional regulator NtrC</fullName>
    </recommendedName>
    <alternativeName>
        <fullName evidence="14">Nitrogen regulation protein NR(I)</fullName>
    </alternativeName>
    <alternativeName>
        <fullName evidence="15">Nitrogen regulator I</fullName>
    </alternativeName>
</protein>
<dbReference type="Pfam" id="PF02954">
    <property type="entry name" value="HTH_8"/>
    <property type="match status" value="1"/>
</dbReference>
<evidence type="ECO:0000256" key="17">
    <source>
        <dbReference type="PROSITE-ProRule" id="PRU00169"/>
    </source>
</evidence>
<evidence type="ECO:0000313" key="21">
    <source>
        <dbReference type="EMBL" id="MFC3099422.1"/>
    </source>
</evidence>
<accession>A0ABV7ECU0</accession>
<dbReference type="InterPro" id="IPR001789">
    <property type="entry name" value="Sig_transdc_resp-reg_receiver"/>
</dbReference>
<evidence type="ECO:0000256" key="16">
    <source>
        <dbReference type="ARBA" id="ARBA00043886"/>
    </source>
</evidence>
<dbReference type="InterPro" id="IPR003593">
    <property type="entry name" value="AAA+_ATPase"/>
</dbReference>
<evidence type="ECO:0000256" key="7">
    <source>
        <dbReference type="ARBA" id="ARBA00022840"/>
    </source>
</evidence>
<feature type="modified residue" description="4-aspartylphosphate" evidence="17">
    <location>
        <position position="53"/>
    </location>
</feature>
<dbReference type="InterPro" id="IPR027417">
    <property type="entry name" value="P-loop_NTPase"/>
</dbReference>
<evidence type="ECO:0000313" key="22">
    <source>
        <dbReference type="Proteomes" id="UP001595378"/>
    </source>
</evidence>
<keyword evidence="4" id="KW-0678">Repressor</keyword>
<keyword evidence="8" id="KW-0902">Two-component regulatory system</keyword>
<dbReference type="Gene3D" id="3.40.50.300">
    <property type="entry name" value="P-loop containing nucleotide triphosphate hydrolases"/>
    <property type="match status" value="1"/>
</dbReference>
<keyword evidence="7" id="KW-0067">ATP-binding</keyword>
<keyword evidence="9" id="KW-0805">Transcription regulation</keyword>
<evidence type="ECO:0000259" key="20">
    <source>
        <dbReference type="PROSITE" id="PS50110"/>
    </source>
</evidence>
<dbReference type="Proteomes" id="UP001595378">
    <property type="component" value="Unassembled WGS sequence"/>
</dbReference>
<keyword evidence="22" id="KW-1185">Reference proteome</keyword>
<proteinExistence type="predicted"/>
<name>A0ABV7ECU0_9SPHN</name>
<evidence type="ECO:0000256" key="11">
    <source>
        <dbReference type="ARBA" id="ARBA00023159"/>
    </source>
</evidence>
<evidence type="ECO:0000256" key="12">
    <source>
        <dbReference type="ARBA" id="ARBA00023163"/>
    </source>
</evidence>
<reference evidence="22" key="1">
    <citation type="journal article" date="2019" name="Int. J. Syst. Evol. Microbiol.">
        <title>The Global Catalogue of Microorganisms (GCM) 10K type strain sequencing project: providing services to taxonomists for standard genome sequencing and annotation.</title>
        <authorList>
            <consortium name="The Broad Institute Genomics Platform"/>
            <consortium name="The Broad Institute Genome Sequencing Center for Infectious Disease"/>
            <person name="Wu L."/>
            <person name="Ma J."/>
        </authorList>
    </citation>
    <scope>NUCLEOTIDE SEQUENCE [LARGE SCALE GENOMIC DNA]</scope>
    <source>
        <strain evidence="22">KCTC 52606</strain>
    </source>
</reference>
<evidence type="ECO:0000256" key="8">
    <source>
        <dbReference type="ARBA" id="ARBA00023012"/>
    </source>
</evidence>
<evidence type="ECO:0000256" key="13">
    <source>
        <dbReference type="ARBA" id="ARBA00023231"/>
    </source>
</evidence>
<dbReference type="PROSITE" id="PS50110">
    <property type="entry name" value="RESPONSE_REGULATORY"/>
    <property type="match status" value="1"/>
</dbReference>
<dbReference type="PANTHER" id="PTHR32071:SF95">
    <property type="entry name" value="DNA-BINDING TRANSCRIPTIONAL REGULATOR NTRC"/>
    <property type="match status" value="1"/>
</dbReference>
<dbReference type="Pfam" id="PF25601">
    <property type="entry name" value="AAA_lid_14"/>
    <property type="match status" value="1"/>
</dbReference>
<keyword evidence="12" id="KW-0804">Transcription</keyword>
<evidence type="ECO:0000256" key="14">
    <source>
        <dbReference type="ARBA" id="ARBA00029881"/>
    </source>
</evidence>
<evidence type="ECO:0000256" key="9">
    <source>
        <dbReference type="ARBA" id="ARBA00023015"/>
    </source>
</evidence>
<dbReference type="InterPro" id="IPR058031">
    <property type="entry name" value="AAA_lid_NorR"/>
</dbReference>
<dbReference type="InterPro" id="IPR009057">
    <property type="entry name" value="Homeodomain-like_sf"/>
</dbReference>
<dbReference type="Pfam" id="PF00072">
    <property type="entry name" value="Response_reg"/>
    <property type="match status" value="1"/>
</dbReference>
<evidence type="ECO:0000256" key="4">
    <source>
        <dbReference type="ARBA" id="ARBA00022491"/>
    </source>
</evidence>
<evidence type="ECO:0000256" key="6">
    <source>
        <dbReference type="ARBA" id="ARBA00022741"/>
    </source>
</evidence>
<keyword evidence="5 17" id="KW-0597">Phosphoprotein</keyword>
<evidence type="ECO:0000256" key="18">
    <source>
        <dbReference type="SAM" id="MobiDB-lite"/>
    </source>
</evidence>
<gene>
    <name evidence="21" type="ORF">ACFODK_00775</name>
</gene>
<dbReference type="PRINTS" id="PR01590">
    <property type="entry name" value="HTHFIS"/>
</dbReference>
<evidence type="ECO:0000256" key="1">
    <source>
        <dbReference type="ARBA" id="ARBA00004496"/>
    </source>
</evidence>
<dbReference type="RefSeq" id="WP_336917373.1">
    <property type="nucleotide sequence ID" value="NZ_JBANRN010000001.1"/>
</dbReference>
<keyword evidence="3" id="KW-0963">Cytoplasm</keyword>
<dbReference type="SUPFAM" id="SSF52540">
    <property type="entry name" value="P-loop containing nucleoside triphosphate hydrolases"/>
    <property type="match status" value="1"/>
</dbReference>
<comment type="subcellular location">
    <subcellularLocation>
        <location evidence="1">Cytoplasm</location>
    </subcellularLocation>
</comment>
<evidence type="ECO:0000256" key="10">
    <source>
        <dbReference type="ARBA" id="ARBA00023125"/>
    </source>
</evidence>
<evidence type="ECO:0000256" key="15">
    <source>
        <dbReference type="ARBA" id="ARBA00031910"/>
    </source>
</evidence>
<dbReference type="SMART" id="SM00382">
    <property type="entry name" value="AAA"/>
    <property type="match status" value="1"/>
</dbReference>
<dbReference type="Pfam" id="PF00158">
    <property type="entry name" value="Sigma54_activat"/>
    <property type="match status" value="1"/>
</dbReference>
<dbReference type="Gene3D" id="3.40.50.2300">
    <property type="match status" value="1"/>
</dbReference>
<evidence type="ECO:0000256" key="5">
    <source>
        <dbReference type="ARBA" id="ARBA00022553"/>
    </source>
</evidence>
<comment type="function">
    <text evidence="16">Member of the two-component regulatory system NtrB/NtrC, which controls expression of the nitrogen-regulated (ntr) genes in response to nitrogen limitation. Phosphorylated NtrC binds directly to DNA and stimulates the formation of open promoter-sigma54-RNA polymerase complexes.</text>
</comment>
<feature type="domain" description="Response regulatory" evidence="20">
    <location>
        <begin position="4"/>
        <end position="118"/>
    </location>
</feature>
<keyword evidence="13" id="KW-0535">Nitrogen fixation</keyword>
<dbReference type="SUPFAM" id="SSF46689">
    <property type="entry name" value="Homeodomain-like"/>
    <property type="match status" value="1"/>
</dbReference>
<dbReference type="PROSITE" id="PS00676">
    <property type="entry name" value="SIGMA54_INTERACT_2"/>
    <property type="match status" value="1"/>
</dbReference>
<dbReference type="PROSITE" id="PS50045">
    <property type="entry name" value="SIGMA54_INTERACT_4"/>
    <property type="match status" value="1"/>
</dbReference>
<feature type="region of interest" description="Disordered" evidence="18">
    <location>
        <begin position="118"/>
        <end position="139"/>
    </location>
</feature>
<evidence type="ECO:0000256" key="3">
    <source>
        <dbReference type="ARBA" id="ARBA00022490"/>
    </source>
</evidence>
<dbReference type="EMBL" id="JBHRSU010000001">
    <property type="protein sequence ID" value="MFC3099422.1"/>
    <property type="molecule type" value="Genomic_DNA"/>
</dbReference>
<dbReference type="InterPro" id="IPR002078">
    <property type="entry name" value="Sigma_54_int"/>
</dbReference>
<dbReference type="InterPro" id="IPR011006">
    <property type="entry name" value="CheY-like_superfamily"/>
</dbReference>
<dbReference type="InterPro" id="IPR002197">
    <property type="entry name" value="HTH_Fis"/>
</dbReference>
<evidence type="ECO:0000256" key="2">
    <source>
        <dbReference type="ARBA" id="ARBA00019059"/>
    </source>
</evidence>
<dbReference type="PANTHER" id="PTHR32071">
    <property type="entry name" value="TRANSCRIPTIONAL REGULATORY PROTEIN"/>
    <property type="match status" value="1"/>
</dbReference>
<dbReference type="InterPro" id="IPR025662">
    <property type="entry name" value="Sigma_54_int_dom_ATP-bd_1"/>
</dbReference>
<comment type="caution">
    <text evidence="21">The sequence shown here is derived from an EMBL/GenBank/DDBJ whole genome shotgun (WGS) entry which is preliminary data.</text>
</comment>
<keyword evidence="10" id="KW-0238">DNA-binding</keyword>
<dbReference type="Gene3D" id="1.10.8.60">
    <property type="match status" value="1"/>
</dbReference>
<organism evidence="21 22">
    <name type="scientific">Alteraurantiacibacter lauratis</name>
    <dbReference type="NCBI Taxonomy" id="2054627"/>
    <lineage>
        <taxon>Bacteria</taxon>
        <taxon>Pseudomonadati</taxon>
        <taxon>Pseudomonadota</taxon>
        <taxon>Alphaproteobacteria</taxon>
        <taxon>Sphingomonadales</taxon>
        <taxon>Erythrobacteraceae</taxon>
        <taxon>Alteraurantiacibacter</taxon>
    </lineage>
</organism>
<feature type="domain" description="Sigma-54 factor interaction" evidence="19">
    <location>
        <begin position="137"/>
        <end position="365"/>
    </location>
</feature>
<sequence length="468" mass="51418">MARRALLVEDDAAIAMVITAALEDEAFHVDRCDRISERDRLLAANEYDVMLTDVMLLDGDGIETLGEVREAHPAMPIIILSAQNTLDTAVRASDTGAFEYFPKPFDLDELVRAACQAADSRSSSGQEEDDPGEGLPLIGRSQPMQDVYRMITRVLRNDLTVLILGESGTGKELVAEAIHQLGARKSGPFVAVNTAAIPRELIESELFGHEKGAFTGATARNIGKFEQANGGTLFLDEIGDMPAEAQTRLLRALQSGRIRRVGGDQEIAIDVRIIAATNRDLEPMIAAGTFREDLFYRLNVVPIQLPPLRERMGDIEPLARHFLRRAAREGLPLRRLSPAAADLLARQPWRGNVRELRNFMFRAALLSREEEIDAATVEALLSSAAVENAMPVDGNIEAMIAAWLGMAGLPDGDLYHQALAVLERPVFEFALARTAGNQLRAAQLLGINRNTLRKRLGELEIDPERFGE</sequence>
<dbReference type="Gene3D" id="1.10.10.60">
    <property type="entry name" value="Homeodomain-like"/>
    <property type="match status" value="1"/>
</dbReference>
<dbReference type="InterPro" id="IPR025943">
    <property type="entry name" value="Sigma_54_int_dom_ATP-bd_2"/>
</dbReference>
<dbReference type="SMART" id="SM00448">
    <property type="entry name" value="REC"/>
    <property type="match status" value="1"/>
</dbReference>
<keyword evidence="11" id="KW-0010">Activator</keyword>
<keyword evidence="6" id="KW-0547">Nucleotide-binding</keyword>
<dbReference type="SUPFAM" id="SSF52172">
    <property type="entry name" value="CheY-like"/>
    <property type="match status" value="1"/>
</dbReference>
<dbReference type="CDD" id="cd00009">
    <property type="entry name" value="AAA"/>
    <property type="match status" value="1"/>
</dbReference>
<evidence type="ECO:0000259" key="19">
    <source>
        <dbReference type="PROSITE" id="PS50045"/>
    </source>
</evidence>
<dbReference type="PROSITE" id="PS00675">
    <property type="entry name" value="SIGMA54_INTERACT_1"/>
    <property type="match status" value="1"/>
</dbReference>